<dbReference type="Proteomes" id="UP000729402">
    <property type="component" value="Unassembled WGS sequence"/>
</dbReference>
<dbReference type="EMBL" id="JAAALK010000082">
    <property type="protein sequence ID" value="KAG8088157.1"/>
    <property type="molecule type" value="Genomic_DNA"/>
</dbReference>
<proteinExistence type="predicted"/>
<reference evidence="1" key="1">
    <citation type="journal article" date="2021" name="bioRxiv">
        <title>Whole Genome Assembly and Annotation of Northern Wild Rice, Zizania palustris L., Supports a Whole Genome Duplication in the Zizania Genus.</title>
        <authorList>
            <person name="Haas M."/>
            <person name="Kono T."/>
            <person name="Macchietto M."/>
            <person name="Millas R."/>
            <person name="McGilp L."/>
            <person name="Shao M."/>
            <person name="Duquette J."/>
            <person name="Hirsch C.N."/>
            <person name="Kimball J."/>
        </authorList>
    </citation>
    <scope>NUCLEOTIDE SEQUENCE</scope>
    <source>
        <tissue evidence="1">Fresh leaf tissue</tissue>
    </source>
</reference>
<keyword evidence="2" id="KW-1185">Reference proteome</keyword>
<reference evidence="1" key="2">
    <citation type="submission" date="2021-02" db="EMBL/GenBank/DDBJ databases">
        <authorList>
            <person name="Kimball J.A."/>
            <person name="Haas M.W."/>
            <person name="Macchietto M."/>
            <person name="Kono T."/>
            <person name="Duquette J."/>
            <person name="Shao M."/>
        </authorList>
    </citation>
    <scope>NUCLEOTIDE SEQUENCE</scope>
    <source>
        <tissue evidence="1">Fresh leaf tissue</tissue>
    </source>
</reference>
<organism evidence="1 2">
    <name type="scientific">Zizania palustris</name>
    <name type="common">Northern wild rice</name>
    <dbReference type="NCBI Taxonomy" id="103762"/>
    <lineage>
        <taxon>Eukaryota</taxon>
        <taxon>Viridiplantae</taxon>
        <taxon>Streptophyta</taxon>
        <taxon>Embryophyta</taxon>
        <taxon>Tracheophyta</taxon>
        <taxon>Spermatophyta</taxon>
        <taxon>Magnoliopsida</taxon>
        <taxon>Liliopsida</taxon>
        <taxon>Poales</taxon>
        <taxon>Poaceae</taxon>
        <taxon>BOP clade</taxon>
        <taxon>Oryzoideae</taxon>
        <taxon>Oryzeae</taxon>
        <taxon>Zizaniinae</taxon>
        <taxon>Zizania</taxon>
    </lineage>
</organism>
<evidence type="ECO:0000313" key="2">
    <source>
        <dbReference type="Proteomes" id="UP000729402"/>
    </source>
</evidence>
<name>A0A8J5WGV9_ZIZPA</name>
<protein>
    <submittedName>
        <fullName evidence="1">Uncharacterized protein</fullName>
    </submittedName>
</protein>
<comment type="caution">
    <text evidence="1">The sequence shown here is derived from an EMBL/GenBank/DDBJ whole genome shotgun (WGS) entry which is preliminary data.</text>
</comment>
<accession>A0A8J5WGV9</accession>
<evidence type="ECO:0000313" key="1">
    <source>
        <dbReference type="EMBL" id="KAG8088157.1"/>
    </source>
</evidence>
<dbReference type="AlphaFoldDB" id="A0A8J5WGV9"/>
<sequence length="112" mass="12379">MRRWRKEAEAALRLEHGGHHNEAIARAEELVAKQPESATTLSIHASSSCQYVYASSRCIYRHTLEPSTTPQSSRLIMTRTMRSSASACRISGAADRFLSVPATADCEMESPI</sequence>
<gene>
    <name evidence="1" type="ORF">GUJ93_ZPchr0010g8430</name>
</gene>